<evidence type="ECO:0000313" key="3">
    <source>
        <dbReference type="Proteomes" id="UP001265746"/>
    </source>
</evidence>
<feature type="transmembrane region" description="Helical" evidence="1">
    <location>
        <begin position="241"/>
        <end position="259"/>
    </location>
</feature>
<feature type="transmembrane region" description="Helical" evidence="1">
    <location>
        <begin position="363"/>
        <end position="382"/>
    </location>
</feature>
<dbReference type="InterPro" id="IPR021840">
    <property type="entry name" value="DUF3433"/>
</dbReference>
<keyword evidence="1" id="KW-0812">Transmembrane</keyword>
<evidence type="ECO:0000313" key="2">
    <source>
        <dbReference type="EMBL" id="KAK2597700.1"/>
    </source>
</evidence>
<sequence length="746" mass="81351">MTDSSGRTVVQTVTTDIPGETSVLETLLTTRPGETLVAIPKVISTIRGGTTQIIQATYVDAEGHTTTSSYESIIGGQSGLVTRTYFVATSLPPGYRVITIPTDVPTTEGGTIEALQTTYIDGEGHLRTSSYTRTIHGTPTLKTVPMVLATPVQSGDRLTTLSTVIPTTIGGSTEVIETTFTNSEGQLTTSSYTTVRGGTPASTTVFTVIATPASTSSATSNGTQNTGNVNVIVYGLGLKEYMLGAFLPTILAAIIAYPFKLININARLMQPFHTLATASSLGGASPESSIFLRFYNWSGALSLPRSIKFRQPIIVISDLLVFGAALLAPIAAETVSVRVPDGCDLGCFGSLGVTTIPGRFLEALMAIMMALLMALIILLDVFQWKTGVSHNPWSIAGMASLSLNLKMRDSIQKMAQDTHGFPKEDQILKSLAESKYALDGFCVSSNPRSVSTRGYGIIVRANKDDTKSLVKSDVSTRREKLDRRPLKKTTQPFVLLTWWGRCCLLFVFACVFIILTYYENTSISSGFERFMDSRGFGVRFFFTALGVIFGACMETFFRSVAIISPYQQLSKQQLPAERSILLSPPTNAFYGMYSAFQQRSTFLGAVSFTTVLAELFLPVTLSHVPFSHLDTYETQLVCAWLSITILALMILVIVYSFFIQWPHMPVDPRTIVGAMFYVSDSWMLSTMEGMSTLRKKDRDRIMRAQRFRYGFGYAEGTSGNGRTGINICGEVGEAAVMIRDEKSRYG</sequence>
<evidence type="ECO:0000256" key="1">
    <source>
        <dbReference type="SAM" id="Phobius"/>
    </source>
</evidence>
<dbReference type="PANTHER" id="PTHR37544:SF3">
    <property type="entry name" value="SPRAY"/>
    <property type="match status" value="1"/>
</dbReference>
<keyword evidence="3" id="KW-1185">Reference proteome</keyword>
<name>A0AAD9S3M0_PHOAM</name>
<keyword evidence="1" id="KW-1133">Transmembrane helix</keyword>
<feature type="transmembrane region" description="Helical" evidence="1">
    <location>
        <begin position="538"/>
        <end position="557"/>
    </location>
</feature>
<accession>A0AAD9S3M0</accession>
<dbReference type="Pfam" id="PF11915">
    <property type="entry name" value="DUF3433"/>
    <property type="match status" value="2"/>
</dbReference>
<organism evidence="2 3">
    <name type="scientific">Phomopsis amygdali</name>
    <name type="common">Fusicoccum amygdali</name>
    <dbReference type="NCBI Taxonomy" id="1214568"/>
    <lineage>
        <taxon>Eukaryota</taxon>
        <taxon>Fungi</taxon>
        <taxon>Dikarya</taxon>
        <taxon>Ascomycota</taxon>
        <taxon>Pezizomycotina</taxon>
        <taxon>Sordariomycetes</taxon>
        <taxon>Sordariomycetidae</taxon>
        <taxon>Diaporthales</taxon>
        <taxon>Diaporthaceae</taxon>
        <taxon>Diaporthe</taxon>
    </lineage>
</organism>
<keyword evidence="1" id="KW-0472">Membrane</keyword>
<dbReference type="AlphaFoldDB" id="A0AAD9S3M0"/>
<feature type="transmembrane region" description="Helical" evidence="1">
    <location>
        <begin position="493"/>
        <end position="518"/>
    </location>
</feature>
<proteinExistence type="predicted"/>
<reference evidence="2" key="1">
    <citation type="submission" date="2023-06" db="EMBL/GenBank/DDBJ databases">
        <authorList>
            <person name="Noh H."/>
        </authorList>
    </citation>
    <scope>NUCLEOTIDE SEQUENCE</scope>
    <source>
        <strain evidence="2">DUCC20226</strain>
    </source>
</reference>
<dbReference type="Proteomes" id="UP001265746">
    <property type="component" value="Unassembled WGS sequence"/>
</dbReference>
<dbReference type="EMBL" id="JAUJFL010000009">
    <property type="protein sequence ID" value="KAK2597700.1"/>
    <property type="molecule type" value="Genomic_DNA"/>
</dbReference>
<feature type="transmembrane region" description="Helical" evidence="1">
    <location>
        <begin position="602"/>
        <end position="624"/>
    </location>
</feature>
<dbReference type="PANTHER" id="PTHR37544">
    <property type="entry name" value="SPRAY-RELATED"/>
    <property type="match status" value="1"/>
</dbReference>
<gene>
    <name evidence="2" type="ORF">N8I77_012468</name>
</gene>
<feature type="transmembrane region" description="Helical" evidence="1">
    <location>
        <begin position="636"/>
        <end position="659"/>
    </location>
</feature>
<feature type="transmembrane region" description="Helical" evidence="1">
    <location>
        <begin position="313"/>
        <end position="332"/>
    </location>
</feature>
<comment type="caution">
    <text evidence="2">The sequence shown here is derived from an EMBL/GenBank/DDBJ whole genome shotgun (WGS) entry which is preliminary data.</text>
</comment>
<protein>
    <submittedName>
        <fullName evidence="2">Uncharacterized protein</fullName>
    </submittedName>
</protein>